<organism evidence="1 2">
    <name type="scientific">Galerina marginata (strain CBS 339.88)</name>
    <dbReference type="NCBI Taxonomy" id="685588"/>
    <lineage>
        <taxon>Eukaryota</taxon>
        <taxon>Fungi</taxon>
        <taxon>Dikarya</taxon>
        <taxon>Basidiomycota</taxon>
        <taxon>Agaricomycotina</taxon>
        <taxon>Agaricomycetes</taxon>
        <taxon>Agaricomycetidae</taxon>
        <taxon>Agaricales</taxon>
        <taxon>Agaricineae</taxon>
        <taxon>Strophariaceae</taxon>
        <taxon>Galerina</taxon>
    </lineage>
</organism>
<gene>
    <name evidence="1" type="ORF">GALMADRAFT_919767</name>
</gene>
<protein>
    <submittedName>
        <fullName evidence="1">Uncharacterized protein</fullName>
    </submittedName>
</protein>
<keyword evidence="2" id="KW-1185">Reference proteome</keyword>
<evidence type="ECO:0000313" key="2">
    <source>
        <dbReference type="Proteomes" id="UP000027222"/>
    </source>
</evidence>
<evidence type="ECO:0000313" key="1">
    <source>
        <dbReference type="EMBL" id="KDR69411.1"/>
    </source>
</evidence>
<proteinExistence type="predicted"/>
<accession>A0A067SET4</accession>
<sequence length="196" mass="23368">MEGEVREWGAWCMRRRWRLQERSLFPDDIDAHLLFLYHLSRFHVSWPHIADFFFPTALWNRQLYKLCHKQHRIHQRRLRRRLTTISTSSILLPGVSMRLNKNAGGRRVRSKRTQNELDYQGSQLLDCLGRCFCLVHRDVLARPFFTCRRVPAWGPRQLKLIHPPIHPSIHPSIQLCLEEHRETTRVTRCSGNTVLC</sequence>
<dbReference type="AlphaFoldDB" id="A0A067SET4"/>
<dbReference type="HOGENOM" id="CLU_1390333_0_0_1"/>
<reference evidence="2" key="1">
    <citation type="journal article" date="2014" name="Proc. Natl. Acad. Sci. U.S.A.">
        <title>Extensive sampling of basidiomycete genomes demonstrates inadequacy of the white-rot/brown-rot paradigm for wood decay fungi.</title>
        <authorList>
            <person name="Riley R."/>
            <person name="Salamov A.A."/>
            <person name="Brown D.W."/>
            <person name="Nagy L.G."/>
            <person name="Floudas D."/>
            <person name="Held B.W."/>
            <person name="Levasseur A."/>
            <person name="Lombard V."/>
            <person name="Morin E."/>
            <person name="Otillar R."/>
            <person name="Lindquist E.A."/>
            <person name="Sun H."/>
            <person name="LaButti K.M."/>
            <person name="Schmutz J."/>
            <person name="Jabbour D."/>
            <person name="Luo H."/>
            <person name="Baker S.E."/>
            <person name="Pisabarro A.G."/>
            <person name="Walton J.D."/>
            <person name="Blanchette R.A."/>
            <person name="Henrissat B."/>
            <person name="Martin F."/>
            <person name="Cullen D."/>
            <person name="Hibbett D.S."/>
            <person name="Grigoriev I.V."/>
        </authorList>
    </citation>
    <scope>NUCLEOTIDE SEQUENCE [LARGE SCALE GENOMIC DNA]</scope>
    <source>
        <strain evidence="2">CBS 339.88</strain>
    </source>
</reference>
<dbReference type="Proteomes" id="UP000027222">
    <property type="component" value="Unassembled WGS sequence"/>
</dbReference>
<name>A0A067SET4_GALM3</name>
<dbReference type="EMBL" id="KL142402">
    <property type="protein sequence ID" value="KDR69411.1"/>
    <property type="molecule type" value="Genomic_DNA"/>
</dbReference>